<dbReference type="InterPro" id="IPR013783">
    <property type="entry name" value="Ig-like_fold"/>
</dbReference>
<feature type="transmembrane region" description="Helical" evidence="10">
    <location>
        <begin position="780"/>
        <end position="802"/>
    </location>
</feature>
<gene>
    <name evidence="12" type="ORF">PAL_GLEAN10024161</name>
</gene>
<dbReference type="STRING" id="9402.L5K0M1"/>
<reference evidence="13" key="1">
    <citation type="journal article" date="2013" name="Science">
        <title>Comparative analysis of bat genomes provides insight into the evolution of flight and immunity.</title>
        <authorList>
            <person name="Zhang G."/>
            <person name="Cowled C."/>
            <person name="Shi Z."/>
            <person name="Huang Z."/>
            <person name="Bishop-Lilly K.A."/>
            <person name="Fang X."/>
            <person name="Wynne J.W."/>
            <person name="Xiong Z."/>
            <person name="Baker M.L."/>
            <person name="Zhao W."/>
            <person name="Tachedjian M."/>
            <person name="Zhu Y."/>
            <person name="Zhou P."/>
            <person name="Jiang X."/>
            <person name="Ng J."/>
            <person name="Yang L."/>
            <person name="Wu L."/>
            <person name="Xiao J."/>
            <person name="Feng Y."/>
            <person name="Chen Y."/>
            <person name="Sun X."/>
            <person name="Zhang Y."/>
            <person name="Marsh G.A."/>
            <person name="Crameri G."/>
            <person name="Broder C.C."/>
            <person name="Frey K.G."/>
            <person name="Wang L.F."/>
            <person name="Wang J."/>
        </authorList>
    </citation>
    <scope>NUCLEOTIDE SEQUENCE [LARGE SCALE GENOMIC DNA]</scope>
</reference>
<organism evidence="12 13">
    <name type="scientific">Pteropus alecto</name>
    <name type="common">Black flying fox</name>
    <dbReference type="NCBI Taxonomy" id="9402"/>
    <lineage>
        <taxon>Eukaryota</taxon>
        <taxon>Metazoa</taxon>
        <taxon>Chordata</taxon>
        <taxon>Craniata</taxon>
        <taxon>Vertebrata</taxon>
        <taxon>Euteleostomi</taxon>
        <taxon>Mammalia</taxon>
        <taxon>Eutheria</taxon>
        <taxon>Laurasiatheria</taxon>
        <taxon>Chiroptera</taxon>
        <taxon>Yinpterochiroptera</taxon>
        <taxon>Pteropodoidea</taxon>
        <taxon>Pteropodidae</taxon>
        <taxon>Pteropodinae</taxon>
        <taxon>Pteropus</taxon>
    </lineage>
</organism>
<dbReference type="InterPro" id="IPR051755">
    <property type="entry name" value="Ig-like_CS_Receptor"/>
</dbReference>
<proteinExistence type="predicted"/>
<evidence type="ECO:0000256" key="3">
    <source>
        <dbReference type="ARBA" id="ARBA00022729"/>
    </source>
</evidence>
<evidence type="ECO:0000259" key="11">
    <source>
        <dbReference type="PROSITE" id="PS50835"/>
    </source>
</evidence>
<dbReference type="Proteomes" id="UP000010552">
    <property type="component" value="Unassembled WGS sequence"/>
</dbReference>
<evidence type="ECO:0000256" key="1">
    <source>
        <dbReference type="ARBA" id="ARBA00004479"/>
    </source>
</evidence>
<dbReference type="InterPro" id="IPR007110">
    <property type="entry name" value="Ig-like_dom"/>
</dbReference>
<dbReference type="InterPro" id="IPR003597">
    <property type="entry name" value="Ig_C1-set"/>
</dbReference>
<keyword evidence="7" id="KW-1015">Disulfide bond</keyword>
<keyword evidence="6 10" id="KW-0472">Membrane</keyword>
<dbReference type="SMART" id="SM00409">
    <property type="entry name" value="IG"/>
    <property type="match status" value="3"/>
</dbReference>
<keyword evidence="4" id="KW-0677">Repeat</keyword>
<dbReference type="PANTHER" id="PTHR19971">
    <property type="entry name" value="SIGNAL-REGULATORY PROTEIN BETA"/>
    <property type="match status" value="1"/>
</dbReference>
<dbReference type="InParanoid" id="L5K0M1"/>
<dbReference type="Pfam" id="PF07654">
    <property type="entry name" value="C1-set"/>
    <property type="match status" value="5"/>
</dbReference>
<protein>
    <submittedName>
        <fullName evidence="12">Signal-regulatory protein beta-1 isoform 3</fullName>
    </submittedName>
</protein>
<dbReference type="eggNOG" id="ENOG502S1XD">
    <property type="taxonomic scope" value="Eukaryota"/>
</dbReference>
<keyword evidence="2 10" id="KW-0812">Transmembrane</keyword>
<feature type="domain" description="Ig-like" evidence="11">
    <location>
        <begin position="562"/>
        <end position="662"/>
    </location>
</feature>
<dbReference type="CDD" id="cd05772">
    <property type="entry name" value="IgC1_SIRP_domain_2"/>
    <property type="match status" value="1"/>
</dbReference>
<dbReference type="FunFam" id="2.60.40.10:FF:000490">
    <property type="entry name" value="Signal-regulatory protein beta 1"/>
    <property type="match status" value="1"/>
</dbReference>
<dbReference type="FunFam" id="2.60.40.10:FF:000295">
    <property type="entry name" value="Tyrosine-protein phosphatase non-receptor type substrate 1"/>
    <property type="match status" value="1"/>
</dbReference>
<evidence type="ECO:0000256" key="8">
    <source>
        <dbReference type="ARBA" id="ARBA00023180"/>
    </source>
</evidence>
<dbReference type="SMART" id="SM00407">
    <property type="entry name" value="IGc1"/>
    <property type="match status" value="4"/>
</dbReference>
<dbReference type="FunFam" id="2.60.40.10:FF:000454">
    <property type="entry name" value="Tyrosine-protein phosphatase non-receptor type substrate 1"/>
    <property type="match status" value="1"/>
</dbReference>
<evidence type="ECO:0000256" key="2">
    <source>
        <dbReference type="ARBA" id="ARBA00022692"/>
    </source>
</evidence>
<feature type="domain" description="Ig-like" evidence="11">
    <location>
        <begin position="669"/>
        <end position="762"/>
    </location>
</feature>
<keyword evidence="5 10" id="KW-1133">Transmembrane helix</keyword>
<evidence type="ECO:0000256" key="9">
    <source>
        <dbReference type="ARBA" id="ARBA00023319"/>
    </source>
</evidence>
<dbReference type="Gene3D" id="2.60.40.10">
    <property type="entry name" value="Immunoglobulins"/>
    <property type="match status" value="7"/>
</dbReference>
<feature type="domain" description="Ig-like" evidence="11">
    <location>
        <begin position="1"/>
        <end position="90"/>
    </location>
</feature>
<dbReference type="PROSITE" id="PS50835">
    <property type="entry name" value="IG_LIKE"/>
    <property type="match status" value="5"/>
</dbReference>
<feature type="domain" description="Ig-like" evidence="11">
    <location>
        <begin position="318"/>
        <end position="411"/>
    </location>
</feature>
<keyword evidence="3" id="KW-0732">Signal</keyword>
<keyword evidence="8" id="KW-0325">Glycoprotein</keyword>
<keyword evidence="13" id="KW-1185">Reference proteome</keyword>
<evidence type="ECO:0000313" key="13">
    <source>
        <dbReference type="Proteomes" id="UP000010552"/>
    </source>
</evidence>
<accession>L5K0M1</accession>
<dbReference type="Pfam" id="PF07686">
    <property type="entry name" value="V-set"/>
    <property type="match status" value="1"/>
</dbReference>
<evidence type="ECO:0000256" key="10">
    <source>
        <dbReference type="SAM" id="Phobius"/>
    </source>
</evidence>
<evidence type="ECO:0000313" key="12">
    <source>
        <dbReference type="EMBL" id="ELK04038.1"/>
    </source>
</evidence>
<evidence type="ECO:0000256" key="4">
    <source>
        <dbReference type="ARBA" id="ARBA00022737"/>
    </source>
</evidence>
<feature type="domain" description="Ig-like" evidence="11">
    <location>
        <begin position="424"/>
        <end position="519"/>
    </location>
</feature>
<sequence>MGPSQRTAPGNLVPFNCTAGPFSNQDFNVTWMKDRDEHPASAQRPMTNDKGNYFITSKVWVKLAPQDVSSEITCEVTHGDLAEPLYKTMNLSQVLRVVPTVKITTNPSGASFHVHERVNLTCHVSHFYPSHLNLILMKNRHRIQTVSSPRATRNPDGTYSLEHMWQAEATLNGSEFACWIIQDEQPAVQVNITLRAQAPRMGKADTCRALTVHQVSSHALCDIRQPRSEPGTSIQLTYTSSEFPTRQVTVTWLKNNHKLPKLQTSVHLSGDTYNVTSSVLIPLQADDVLSHVFCHVWHNTTLVLQKTISLDQYLRVPPAVTVSQSSPSSYLVAITCHVQRFYPQSVHLTWLENCRMFQGAEKPTSKQNSDGTYTLESLQLVNASLQGSERVFTCKVQHEARPPIQANLILSATAHATYKPTGSPGEAAEKELQVIQPDKLVSVAAGETATLNCTLTSLYPVGPIQWFRGTAPGRELIYSFRGGHFPRITSAADTTKRNTTDYSIRISNITPADTGTYYCVKFRREDTVVMPFMSGPGTQLIVSVVIITNMFIAYYAPFVAKPSPPVVSGPTMRAQPGQTVSFTCKSHGFSPRNIILKWFKDGNELPASQTTVDPEGDSASYSLSSTAKVSLVPGDVRSQVICQVDHVTLQGGPPLRGTANLSETIRVPPTVDVTQHPLSENQVNITCQAKKFYPQRLQLTWLENGNVSRTETASAPTENKDGTFNRMSWLLVNLSAHRENVMLTCQVEHDGQPAVTKNHTVEVSAHQKNQSTNGPPGPDLSIPLILGFKALLAVGFFAIYVLKKQRA</sequence>
<dbReference type="AlphaFoldDB" id="L5K0M1"/>
<dbReference type="InterPro" id="IPR003006">
    <property type="entry name" value="Ig/MHC_CS"/>
</dbReference>
<dbReference type="PROSITE" id="PS00290">
    <property type="entry name" value="IG_MHC"/>
    <property type="match status" value="1"/>
</dbReference>
<dbReference type="InterPro" id="IPR003599">
    <property type="entry name" value="Ig_sub"/>
</dbReference>
<name>L5K0M1_PTEAL</name>
<dbReference type="FunFam" id="2.60.40.10:FF:001726">
    <property type="entry name" value="Signal-regulatory protein beta 3"/>
    <property type="match status" value="2"/>
</dbReference>
<evidence type="ECO:0000256" key="5">
    <source>
        <dbReference type="ARBA" id="ARBA00022989"/>
    </source>
</evidence>
<evidence type="ECO:0000256" key="7">
    <source>
        <dbReference type="ARBA" id="ARBA00023157"/>
    </source>
</evidence>
<evidence type="ECO:0000256" key="6">
    <source>
        <dbReference type="ARBA" id="ARBA00023136"/>
    </source>
</evidence>
<dbReference type="InterPro" id="IPR036179">
    <property type="entry name" value="Ig-like_dom_sf"/>
</dbReference>
<dbReference type="SUPFAM" id="SSF48726">
    <property type="entry name" value="Immunoglobulin"/>
    <property type="match status" value="7"/>
</dbReference>
<comment type="subcellular location">
    <subcellularLocation>
        <location evidence="1">Membrane</location>
        <topology evidence="1">Single-pass type I membrane protein</topology>
    </subcellularLocation>
</comment>
<dbReference type="SMART" id="SM00406">
    <property type="entry name" value="IGv"/>
    <property type="match status" value="1"/>
</dbReference>
<keyword evidence="9" id="KW-0393">Immunoglobulin domain</keyword>
<dbReference type="GO" id="GO:0016020">
    <property type="term" value="C:membrane"/>
    <property type="evidence" value="ECO:0007669"/>
    <property type="project" value="UniProtKB-SubCell"/>
</dbReference>
<dbReference type="InterPro" id="IPR013106">
    <property type="entry name" value="Ig_V-set"/>
</dbReference>
<dbReference type="CDD" id="cd16085">
    <property type="entry name" value="IgC1_SIRP_domain_3"/>
    <property type="match status" value="1"/>
</dbReference>
<dbReference type="EMBL" id="KB031072">
    <property type="protein sequence ID" value="ELK04038.1"/>
    <property type="molecule type" value="Genomic_DNA"/>
</dbReference>